<dbReference type="GO" id="GO:0022857">
    <property type="term" value="F:transmembrane transporter activity"/>
    <property type="evidence" value="ECO:0007669"/>
    <property type="project" value="TreeGrafter"/>
</dbReference>
<evidence type="ECO:0000313" key="11">
    <source>
        <dbReference type="Proteomes" id="UP000321497"/>
    </source>
</evidence>
<feature type="domain" description="MacB-like periplasmic core" evidence="9">
    <location>
        <begin position="23"/>
        <end position="249"/>
    </location>
</feature>
<feature type="transmembrane region" description="Helical" evidence="7">
    <location>
        <begin position="20"/>
        <end position="44"/>
    </location>
</feature>
<dbReference type="InterPro" id="IPR003838">
    <property type="entry name" value="ABC3_permease_C"/>
</dbReference>
<dbReference type="PANTHER" id="PTHR30572:SF4">
    <property type="entry name" value="ABC TRANSPORTER PERMEASE YTRF"/>
    <property type="match status" value="1"/>
</dbReference>
<comment type="subcellular location">
    <subcellularLocation>
        <location evidence="1">Cell membrane</location>
        <topology evidence="1">Multi-pass membrane protein</topology>
    </subcellularLocation>
</comment>
<dbReference type="EMBL" id="VORT01000019">
    <property type="protein sequence ID" value="TXD71394.1"/>
    <property type="molecule type" value="Genomic_DNA"/>
</dbReference>
<dbReference type="GO" id="GO:0005886">
    <property type="term" value="C:plasma membrane"/>
    <property type="evidence" value="ECO:0007669"/>
    <property type="project" value="UniProtKB-SubCell"/>
</dbReference>
<keyword evidence="11" id="KW-1185">Reference proteome</keyword>
<dbReference type="InterPro" id="IPR025857">
    <property type="entry name" value="MacB_PCD"/>
</dbReference>
<accession>A0A5C6YW46</accession>
<dbReference type="PANTHER" id="PTHR30572">
    <property type="entry name" value="MEMBRANE COMPONENT OF TRANSPORTER-RELATED"/>
    <property type="match status" value="1"/>
</dbReference>
<evidence type="ECO:0000256" key="6">
    <source>
        <dbReference type="ARBA" id="ARBA00038076"/>
    </source>
</evidence>
<dbReference type="AlphaFoldDB" id="A0A5C6YW46"/>
<keyword evidence="3 7" id="KW-0812">Transmembrane</keyword>
<dbReference type="Proteomes" id="UP000321497">
    <property type="component" value="Unassembled WGS sequence"/>
</dbReference>
<sequence length="413" mass="46015">MFSLFWENVRIALDSIKSQLLRTILTIVIIGIGIWALVGILSAVKALETTISGNFASMGANTFNIQQYEFTVQSNRSGEREKINPIISYNNVREFLDKYDYPFTKTSLSFQGTSVAEVKYGSEKTDPEVQVYGVNENYLENTGTEIDQGRNFTIFDIQNNNKVCLIGSDFEKNLFKNEDPINKTISIRGVKFKIIGLLESKGSTFGNNQDLKVLIPVQVARGIYTQPNINYNISVKVDDKQMMEAAQDEAIITFRNIRGLNPVEANDFGIERSEDLINRIASITQYLEIAAWIISIITILGSSIALMNIMLVSVSERTREIGVRKAMGAKRSTISTQFFIETIVIGQFGSILGIILGVLTGFAFAKIFEFDFTLPWTAMIWATVITFIVAVVAGSYPASKAAGLDPIESLRYE</sequence>
<evidence type="ECO:0000256" key="5">
    <source>
        <dbReference type="ARBA" id="ARBA00023136"/>
    </source>
</evidence>
<evidence type="ECO:0000259" key="9">
    <source>
        <dbReference type="Pfam" id="PF12704"/>
    </source>
</evidence>
<organism evidence="10 11">
    <name type="scientific">Aequorivita antarctica</name>
    <dbReference type="NCBI Taxonomy" id="153266"/>
    <lineage>
        <taxon>Bacteria</taxon>
        <taxon>Pseudomonadati</taxon>
        <taxon>Bacteroidota</taxon>
        <taxon>Flavobacteriia</taxon>
        <taxon>Flavobacteriales</taxon>
        <taxon>Flavobacteriaceae</taxon>
        <taxon>Aequorivita</taxon>
    </lineage>
</organism>
<feature type="domain" description="ABC3 transporter permease C-terminal" evidence="8">
    <location>
        <begin position="292"/>
        <end position="406"/>
    </location>
</feature>
<comment type="similarity">
    <text evidence="6">Belongs to the ABC-4 integral membrane protein family.</text>
</comment>
<protein>
    <submittedName>
        <fullName evidence="10">FtsX-like permease family protein</fullName>
    </submittedName>
</protein>
<evidence type="ECO:0000256" key="2">
    <source>
        <dbReference type="ARBA" id="ARBA00022475"/>
    </source>
</evidence>
<keyword evidence="5 7" id="KW-0472">Membrane</keyword>
<keyword evidence="2" id="KW-1003">Cell membrane</keyword>
<comment type="caution">
    <text evidence="10">The sequence shown here is derived from an EMBL/GenBank/DDBJ whole genome shotgun (WGS) entry which is preliminary data.</text>
</comment>
<dbReference type="RefSeq" id="WP_111845979.1">
    <property type="nucleotide sequence ID" value="NZ_UEGI01000032.1"/>
</dbReference>
<name>A0A5C6YW46_9FLAO</name>
<dbReference type="Pfam" id="PF12704">
    <property type="entry name" value="MacB_PCD"/>
    <property type="match status" value="1"/>
</dbReference>
<proteinExistence type="inferred from homology"/>
<feature type="transmembrane region" description="Helical" evidence="7">
    <location>
        <begin position="336"/>
        <end position="364"/>
    </location>
</feature>
<evidence type="ECO:0000313" key="10">
    <source>
        <dbReference type="EMBL" id="TXD71394.1"/>
    </source>
</evidence>
<evidence type="ECO:0000256" key="3">
    <source>
        <dbReference type="ARBA" id="ARBA00022692"/>
    </source>
</evidence>
<evidence type="ECO:0000256" key="4">
    <source>
        <dbReference type="ARBA" id="ARBA00022989"/>
    </source>
</evidence>
<evidence type="ECO:0000256" key="7">
    <source>
        <dbReference type="SAM" id="Phobius"/>
    </source>
</evidence>
<dbReference type="Pfam" id="PF02687">
    <property type="entry name" value="FtsX"/>
    <property type="match status" value="1"/>
</dbReference>
<evidence type="ECO:0000256" key="1">
    <source>
        <dbReference type="ARBA" id="ARBA00004651"/>
    </source>
</evidence>
<feature type="transmembrane region" description="Helical" evidence="7">
    <location>
        <begin position="289"/>
        <end position="315"/>
    </location>
</feature>
<dbReference type="OrthoDB" id="9770036at2"/>
<dbReference type="InterPro" id="IPR050250">
    <property type="entry name" value="Macrolide_Exporter_MacB"/>
</dbReference>
<evidence type="ECO:0000259" key="8">
    <source>
        <dbReference type="Pfam" id="PF02687"/>
    </source>
</evidence>
<keyword evidence="4 7" id="KW-1133">Transmembrane helix</keyword>
<gene>
    <name evidence="10" type="ORF">ESU54_16825</name>
</gene>
<reference evidence="10 11" key="1">
    <citation type="submission" date="2019-08" db="EMBL/GenBank/DDBJ databases">
        <title>Genome of Aequorivita antarctica SW49 (type strain).</title>
        <authorList>
            <person name="Bowman J.P."/>
        </authorList>
    </citation>
    <scope>NUCLEOTIDE SEQUENCE [LARGE SCALE GENOMIC DNA]</scope>
    <source>
        <strain evidence="10 11">SW49</strain>
    </source>
</reference>
<feature type="transmembrane region" description="Helical" evidence="7">
    <location>
        <begin position="376"/>
        <end position="396"/>
    </location>
</feature>